<dbReference type="Proteomes" id="UP000179797">
    <property type="component" value="Unassembled WGS sequence"/>
</dbReference>
<name>A0A1S1Z1P4_FLAPC</name>
<dbReference type="RefSeq" id="WP_044225792.1">
    <property type="nucleotide sequence ID" value="NZ_JRYR02000001.1"/>
</dbReference>
<reference evidence="1 2" key="1">
    <citation type="journal article" date="2012" name="Int. J. Syst. Evol. Microbiol.">
        <title>Flammeovirga pacifica sp. nov., isolated from deep-sea sediment.</title>
        <authorList>
            <person name="Xu H."/>
            <person name="Fu Y."/>
            <person name="Yang N."/>
            <person name="Ding Z."/>
            <person name="Lai Q."/>
            <person name="Zeng R."/>
        </authorList>
    </citation>
    <scope>NUCLEOTIDE SEQUENCE [LARGE SCALE GENOMIC DNA]</scope>
    <source>
        <strain evidence="2">DSM 24597 / LMG 26175 / WPAGA1</strain>
    </source>
</reference>
<dbReference type="STRING" id="915059.NH26_12850"/>
<gene>
    <name evidence="1" type="ORF">NH26_12850</name>
</gene>
<comment type="caution">
    <text evidence="1">The sequence shown here is derived from an EMBL/GenBank/DDBJ whole genome shotgun (WGS) entry which is preliminary data.</text>
</comment>
<proteinExistence type="predicted"/>
<evidence type="ECO:0000313" key="2">
    <source>
        <dbReference type="Proteomes" id="UP000179797"/>
    </source>
</evidence>
<sequence length="263" mass="28892">MKKSIIIFSFLFIGFVYKAMAQKDELAAKLQNPLANIIALPIQNNVSVGSSAYDGSIYTMSLQPIVANEHKHFNLIHRGVFDISHLPSSAEGSGSTWGVGDLNYSFFLSPKKTNKLAWGVGPSITLPTASHEMLGTGKWAAGAAMVMVYQTPKWTFDMVMRQTFSFAGDESRADVNSFVWQTLAAYSLGNGWVLNTFPTITANWNADKGQRWTIPVGGGINKLVFIGGKLPVNLGVQYYHNVVRPDHGPKGEFRVVTSFVLRK</sequence>
<dbReference type="AlphaFoldDB" id="A0A1S1Z1P4"/>
<dbReference type="OrthoDB" id="9809066at2"/>
<evidence type="ECO:0008006" key="3">
    <source>
        <dbReference type="Google" id="ProtNLM"/>
    </source>
</evidence>
<dbReference type="EMBL" id="JRYR02000001">
    <property type="protein sequence ID" value="OHX67162.1"/>
    <property type="molecule type" value="Genomic_DNA"/>
</dbReference>
<protein>
    <recommendedName>
        <fullName evidence="3">Neuromedin U</fullName>
    </recommendedName>
</protein>
<accession>A0A1S1Z1P4</accession>
<keyword evidence="2" id="KW-1185">Reference proteome</keyword>
<organism evidence="1 2">
    <name type="scientific">Flammeovirga pacifica</name>
    <dbReference type="NCBI Taxonomy" id="915059"/>
    <lineage>
        <taxon>Bacteria</taxon>
        <taxon>Pseudomonadati</taxon>
        <taxon>Bacteroidota</taxon>
        <taxon>Cytophagia</taxon>
        <taxon>Cytophagales</taxon>
        <taxon>Flammeovirgaceae</taxon>
        <taxon>Flammeovirga</taxon>
    </lineage>
</organism>
<evidence type="ECO:0000313" key="1">
    <source>
        <dbReference type="EMBL" id="OHX67162.1"/>
    </source>
</evidence>